<name>A0A1T5GYT3_9BACT</name>
<evidence type="ECO:0000313" key="1">
    <source>
        <dbReference type="EMBL" id="SKC13574.1"/>
    </source>
</evidence>
<gene>
    <name evidence="1" type="ORF">SAMN05660293_04606</name>
</gene>
<proteinExistence type="predicted"/>
<accession>A0A1T5GYT3</accession>
<evidence type="ECO:0000313" key="2">
    <source>
        <dbReference type="Proteomes" id="UP000190897"/>
    </source>
</evidence>
<keyword evidence="2" id="KW-1185">Reference proteome</keyword>
<organism evidence="1 2">
    <name type="scientific">Dyadobacter psychrophilus</name>
    <dbReference type="NCBI Taxonomy" id="651661"/>
    <lineage>
        <taxon>Bacteria</taxon>
        <taxon>Pseudomonadati</taxon>
        <taxon>Bacteroidota</taxon>
        <taxon>Cytophagia</taxon>
        <taxon>Cytophagales</taxon>
        <taxon>Spirosomataceae</taxon>
        <taxon>Dyadobacter</taxon>
    </lineage>
</organism>
<dbReference type="AlphaFoldDB" id="A0A1T5GYT3"/>
<reference evidence="2" key="1">
    <citation type="submission" date="2017-02" db="EMBL/GenBank/DDBJ databases">
        <authorList>
            <person name="Varghese N."/>
            <person name="Submissions S."/>
        </authorList>
    </citation>
    <scope>NUCLEOTIDE SEQUENCE [LARGE SCALE GENOMIC DNA]</scope>
    <source>
        <strain evidence="2">DSM 22270</strain>
    </source>
</reference>
<dbReference type="STRING" id="651661.SAMN05660293_04606"/>
<sequence length="50" mass="5746">MKTSEFKNSKGVTVVVNKELNKLRGREFFPEKLKKVNEILAKSGLPKLDR</sequence>
<dbReference type="RefSeq" id="WP_170916710.1">
    <property type="nucleotide sequence ID" value="NZ_FUZA01000007.1"/>
</dbReference>
<dbReference type="Proteomes" id="UP000190897">
    <property type="component" value="Unassembled WGS sequence"/>
</dbReference>
<dbReference type="EMBL" id="FUZA01000007">
    <property type="protein sequence ID" value="SKC13574.1"/>
    <property type="molecule type" value="Genomic_DNA"/>
</dbReference>
<protein>
    <submittedName>
        <fullName evidence="1">Uncharacterized protein</fullName>
    </submittedName>
</protein>